<gene>
    <name evidence="1" type="ORF">V1517DRAFT_259775</name>
</gene>
<evidence type="ECO:0000313" key="2">
    <source>
        <dbReference type="Proteomes" id="UP001489719"/>
    </source>
</evidence>
<protein>
    <submittedName>
        <fullName evidence="1">26S proteasome subunit RPN7-domain-containing protein</fullName>
    </submittedName>
</protein>
<sequence length="459" mass="51301">MSSQTQTNTRIVTSLPLFELESYAQNYTGRNAVDRLLFIADRCPALAVDALILAIASLKQTAEVSRYEDAVERLHAIAPHDPRATADAGWVEAVTKATRSTGDKLELELKSYKNNLIKESIRMGNSELGDFYLSIGDLASASKFYSRQREYCTTHKHIEDMSIDMIRVAVYQQNWSQVETAMSRVDALPSKNPDIDPYLKAVRGLWALAQGNFAVAASTFLTVPVESLTQSAAAAAAAAPAASSAAKSRHKPTYTITEFVTVNDVAVIIGLCSLASYDRNALKDLLDNNANCKEFLQSEAHIRTLLDSFVLFDYKSIFSGLEKHKADYLLDIWLADHVEKLFDRIRENCYTQYVRGYQRGYLDKMAARFGVSPKQVEKDLIALIESEKVPVRLDLENKYFLFKSADERADVYDHVMTIAHDFERNGRLLLVNIGVLRGGLEINAKPESSGFELKKKALM</sequence>
<dbReference type="EMBL" id="MU970072">
    <property type="protein sequence ID" value="KAK9322688.1"/>
    <property type="molecule type" value="Genomic_DNA"/>
</dbReference>
<proteinExistence type="predicted"/>
<comment type="caution">
    <text evidence="1">The sequence shown here is derived from an EMBL/GenBank/DDBJ whole genome shotgun (WGS) entry which is preliminary data.</text>
</comment>
<dbReference type="Proteomes" id="UP001489719">
    <property type="component" value="Unassembled WGS sequence"/>
</dbReference>
<keyword evidence="2" id="KW-1185">Reference proteome</keyword>
<accession>A0ACC3TRB8</accession>
<keyword evidence="1" id="KW-0647">Proteasome</keyword>
<name>A0ACC3TRB8_9ASCO</name>
<organism evidence="1 2">
    <name type="scientific">Lipomyces orientalis</name>
    <dbReference type="NCBI Taxonomy" id="1233043"/>
    <lineage>
        <taxon>Eukaryota</taxon>
        <taxon>Fungi</taxon>
        <taxon>Dikarya</taxon>
        <taxon>Ascomycota</taxon>
        <taxon>Saccharomycotina</taxon>
        <taxon>Lipomycetes</taxon>
        <taxon>Lipomycetales</taxon>
        <taxon>Lipomycetaceae</taxon>
        <taxon>Lipomyces</taxon>
    </lineage>
</organism>
<reference evidence="2" key="1">
    <citation type="journal article" date="2024" name="Front. Bioeng. Biotechnol.">
        <title>Genome-scale model development and genomic sequencing of the oleaginous clade Lipomyces.</title>
        <authorList>
            <person name="Czajka J.J."/>
            <person name="Han Y."/>
            <person name="Kim J."/>
            <person name="Mondo S.J."/>
            <person name="Hofstad B.A."/>
            <person name="Robles A."/>
            <person name="Haridas S."/>
            <person name="Riley R."/>
            <person name="LaButti K."/>
            <person name="Pangilinan J."/>
            <person name="Andreopoulos W."/>
            <person name="Lipzen A."/>
            <person name="Yan J."/>
            <person name="Wang M."/>
            <person name="Ng V."/>
            <person name="Grigoriev I.V."/>
            <person name="Spatafora J.W."/>
            <person name="Magnuson J.K."/>
            <person name="Baker S.E."/>
            <person name="Pomraning K.R."/>
        </authorList>
    </citation>
    <scope>NUCLEOTIDE SEQUENCE [LARGE SCALE GENOMIC DNA]</scope>
    <source>
        <strain evidence="2">CBS 10300</strain>
    </source>
</reference>
<evidence type="ECO:0000313" key="1">
    <source>
        <dbReference type="EMBL" id="KAK9322688.1"/>
    </source>
</evidence>